<evidence type="ECO:0000313" key="5">
    <source>
        <dbReference type="Proteomes" id="UP000440224"/>
    </source>
</evidence>
<keyword evidence="5" id="KW-1185">Reference proteome</keyword>
<feature type="domain" description="Lipid/polyisoprenoid-binding YceI-like" evidence="3">
    <location>
        <begin position="55"/>
        <end position="216"/>
    </location>
</feature>
<evidence type="ECO:0000256" key="2">
    <source>
        <dbReference type="SAM" id="SignalP"/>
    </source>
</evidence>
<dbReference type="AlphaFoldDB" id="A0A6N7PT64"/>
<dbReference type="OrthoDB" id="9811006at2"/>
<evidence type="ECO:0000259" key="3">
    <source>
        <dbReference type="SMART" id="SM00867"/>
    </source>
</evidence>
<dbReference type="PANTHER" id="PTHR34406:SF1">
    <property type="entry name" value="PROTEIN YCEI"/>
    <property type="match status" value="1"/>
</dbReference>
<dbReference type="EMBL" id="WJIE01000007">
    <property type="protein sequence ID" value="MRG95173.1"/>
    <property type="molecule type" value="Genomic_DNA"/>
</dbReference>
<dbReference type="InterPro" id="IPR007372">
    <property type="entry name" value="Lipid/polyisoprenoid-bd_YceI"/>
</dbReference>
<dbReference type="Pfam" id="PF04264">
    <property type="entry name" value="YceI"/>
    <property type="match status" value="1"/>
</dbReference>
<dbReference type="SUPFAM" id="SSF101874">
    <property type="entry name" value="YceI-like"/>
    <property type="match status" value="1"/>
</dbReference>
<sequence length="220" mass="22778">MQTIRTVLLAAAAVSLLSLTACEDPAKDKPKATVAPASSAQPAADKPASAAATEALDVDAAGSTIGFIGSKVTGKHEGKFEKLSGKITLADGKAEGGKVTFEVETASVKTDAADLDKHLKNADFFDVEKFPKATFTSTEIKAGGTNGATHTITGDLDLHGVKKSITFPVTITITPEAATGTAEFSINRKDFGIVIAGKPDDLIRDDVLLKLSLKAPRKKG</sequence>
<feature type="region of interest" description="Disordered" evidence="1">
    <location>
        <begin position="26"/>
        <end position="48"/>
    </location>
</feature>
<name>A0A6N7PT64_9BACT</name>
<feature type="chain" id="PRO_5026735192" evidence="2">
    <location>
        <begin position="24"/>
        <end position="220"/>
    </location>
</feature>
<dbReference type="InterPro" id="IPR036761">
    <property type="entry name" value="TTHA0802/YceI-like_sf"/>
</dbReference>
<reference evidence="4 5" key="1">
    <citation type="submission" date="2019-10" db="EMBL/GenBank/DDBJ databases">
        <title>A soil myxobacterium in the family Polyangiaceae.</title>
        <authorList>
            <person name="Li Y."/>
            <person name="Wang J."/>
        </authorList>
    </citation>
    <scope>NUCLEOTIDE SEQUENCE [LARGE SCALE GENOMIC DNA]</scope>
    <source>
        <strain evidence="4 5">DSM 14734</strain>
    </source>
</reference>
<organism evidence="4 5">
    <name type="scientific">Polyangium spumosum</name>
    <dbReference type="NCBI Taxonomy" id="889282"/>
    <lineage>
        <taxon>Bacteria</taxon>
        <taxon>Pseudomonadati</taxon>
        <taxon>Myxococcota</taxon>
        <taxon>Polyangia</taxon>
        <taxon>Polyangiales</taxon>
        <taxon>Polyangiaceae</taxon>
        <taxon>Polyangium</taxon>
    </lineage>
</organism>
<feature type="signal peptide" evidence="2">
    <location>
        <begin position="1"/>
        <end position="23"/>
    </location>
</feature>
<accession>A0A6N7PT64</accession>
<dbReference type="Proteomes" id="UP000440224">
    <property type="component" value="Unassembled WGS sequence"/>
</dbReference>
<protein>
    <submittedName>
        <fullName evidence="4">YceI family protein</fullName>
    </submittedName>
</protein>
<feature type="compositionally biased region" description="Low complexity" evidence="1">
    <location>
        <begin position="32"/>
        <end position="48"/>
    </location>
</feature>
<keyword evidence="2" id="KW-0732">Signal</keyword>
<comment type="caution">
    <text evidence="4">The sequence shown here is derived from an EMBL/GenBank/DDBJ whole genome shotgun (WGS) entry which is preliminary data.</text>
</comment>
<evidence type="ECO:0000313" key="4">
    <source>
        <dbReference type="EMBL" id="MRG95173.1"/>
    </source>
</evidence>
<gene>
    <name evidence="4" type="ORF">GF068_25120</name>
</gene>
<dbReference type="PANTHER" id="PTHR34406">
    <property type="entry name" value="PROTEIN YCEI"/>
    <property type="match status" value="1"/>
</dbReference>
<evidence type="ECO:0000256" key="1">
    <source>
        <dbReference type="SAM" id="MobiDB-lite"/>
    </source>
</evidence>
<proteinExistence type="predicted"/>
<dbReference type="SMART" id="SM00867">
    <property type="entry name" value="YceI"/>
    <property type="match status" value="1"/>
</dbReference>
<dbReference type="Gene3D" id="2.40.128.110">
    <property type="entry name" value="Lipid/polyisoprenoid-binding, YceI-like"/>
    <property type="match status" value="1"/>
</dbReference>
<dbReference type="RefSeq" id="WP_153821998.1">
    <property type="nucleotide sequence ID" value="NZ_WJIE01000007.1"/>
</dbReference>
<dbReference type="PROSITE" id="PS51257">
    <property type="entry name" value="PROKAR_LIPOPROTEIN"/>
    <property type="match status" value="1"/>
</dbReference>